<feature type="region of interest" description="Disordered" evidence="2">
    <location>
        <begin position="102"/>
        <end position="130"/>
    </location>
</feature>
<evidence type="ECO:0000259" key="3">
    <source>
        <dbReference type="Pfam" id="PF04504"/>
    </source>
</evidence>
<evidence type="ECO:0000313" key="4">
    <source>
        <dbReference type="EMBL" id="GMN75493.1"/>
    </source>
</evidence>
<dbReference type="GO" id="GO:0006355">
    <property type="term" value="P:regulation of DNA-templated transcription"/>
    <property type="evidence" value="ECO:0007669"/>
    <property type="project" value="InterPro"/>
</dbReference>
<protein>
    <recommendedName>
        <fullName evidence="3">Glabrous enhancer-binding protein-like DBD domain-containing protein</fullName>
    </recommendedName>
</protein>
<reference evidence="5" key="1">
    <citation type="submission" date="2023-07" db="EMBL/GenBank/DDBJ databases">
        <title>draft genome sequence of fig (Ficus carica).</title>
        <authorList>
            <person name="Takahashi T."/>
            <person name="Nishimura K."/>
        </authorList>
    </citation>
    <scope>NUCLEOTIDE SEQUENCE</scope>
</reference>
<feature type="domain" description="Glabrous enhancer-binding protein-like DBD" evidence="3">
    <location>
        <begin position="1"/>
        <end position="93"/>
    </location>
</feature>
<comment type="similarity">
    <text evidence="1">Belongs to the GeBP family.</text>
</comment>
<feature type="non-terminal residue" evidence="5">
    <location>
        <position position="149"/>
    </location>
</feature>
<sequence length="149" mass="17255">MWSEEDEIALLKGMSHYKAKKGTYPNADMGAFHDFIKEKLNPDITKYKLSEKIRRLKKKYLNNASNIEEDDEDPIFSKLHELRSFQLSKKIWGTHKKDEWMSNKKKESIPTPTPTPTPIPIPIPIPTTPKTLTKATATGKLSEMYPYLY</sequence>
<evidence type="ECO:0000256" key="1">
    <source>
        <dbReference type="ARBA" id="ARBA00010820"/>
    </source>
</evidence>
<dbReference type="InterPro" id="IPR053932">
    <property type="entry name" value="GeBP-like_DBD"/>
</dbReference>
<comment type="caution">
    <text evidence="5">The sequence shown here is derived from an EMBL/GenBank/DDBJ whole genome shotgun (WGS) entry which is preliminary data.</text>
</comment>
<evidence type="ECO:0000313" key="6">
    <source>
        <dbReference type="Proteomes" id="UP001187192"/>
    </source>
</evidence>
<evidence type="ECO:0000313" key="5">
    <source>
        <dbReference type="EMBL" id="GMN75496.1"/>
    </source>
</evidence>
<feature type="compositionally biased region" description="Pro residues" evidence="2">
    <location>
        <begin position="111"/>
        <end position="127"/>
    </location>
</feature>
<dbReference type="GO" id="GO:0005634">
    <property type="term" value="C:nucleus"/>
    <property type="evidence" value="ECO:0007669"/>
    <property type="project" value="TreeGrafter"/>
</dbReference>
<proteinExistence type="inferred from homology"/>
<dbReference type="PANTHER" id="PTHR31662">
    <property type="entry name" value="BNAANNG10740D PROTEIN-RELATED"/>
    <property type="match status" value="1"/>
</dbReference>
<organism evidence="5 6">
    <name type="scientific">Ficus carica</name>
    <name type="common">Common fig</name>
    <dbReference type="NCBI Taxonomy" id="3494"/>
    <lineage>
        <taxon>Eukaryota</taxon>
        <taxon>Viridiplantae</taxon>
        <taxon>Streptophyta</taxon>
        <taxon>Embryophyta</taxon>
        <taxon>Tracheophyta</taxon>
        <taxon>Spermatophyta</taxon>
        <taxon>Magnoliopsida</taxon>
        <taxon>eudicotyledons</taxon>
        <taxon>Gunneridae</taxon>
        <taxon>Pentapetalae</taxon>
        <taxon>rosids</taxon>
        <taxon>fabids</taxon>
        <taxon>Rosales</taxon>
        <taxon>Moraceae</taxon>
        <taxon>Ficeae</taxon>
        <taxon>Ficus</taxon>
    </lineage>
</organism>
<dbReference type="PANTHER" id="PTHR31662:SF33">
    <property type="entry name" value="DNA-BINDING STOREKEEPER PROTEIN TRANSCRIPTIONAL REGULATOR-LIKE PROTEIN"/>
    <property type="match status" value="1"/>
</dbReference>
<dbReference type="EMBL" id="BTGU01021421">
    <property type="protein sequence ID" value="GMN75493.1"/>
    <property type="molecule type" value="Genomic_DNA"/>
</dbReference>
<dbReference type="EMBL" id="BTGU01021422">
    <property type="protein sequence ID" value="GMN75496.1"/>
    <property type="molecule type" value="Genomic_DNA"/>
</dbReference>
<accession>A0AA88ENE0</accession>
<evidence type="ECO:0000256" key="2">
    <source>
        <dbReference type="SAM" id="MobiDB-lite"/>
    </source>
</evidence>
<keyword evidence="6" id="KW-1185">Reference proteome</keyword>
<name>A0AA88ENE0_FICCA</name>
<dbReference type="AlphaFoldDB" id="A0AA88ENE0"/>
<dbReference type="Pfam" id="PF04504">
    <property type="entry name" value="GeBP-like_DBD"/>
    <property type="match status" value="1"/>
</dbReference>
<dbReference type="InterPro" id="IPR007592">
    <property type="entry name" value="GEBP"/>
</dbReference>
<gene>
    <name evidence="4" type="ORF">TIFTF001_056614</name>
    <name evidence="5" type="ORF">TIFTF001_056615</name>
</gene>
<dbReference type="Proteomes" id="UP001187192">
    <property type="component" value="Unassembled WGS sequence"/>
</dbReference>